<comment type="subcellular location">
    <subcellularLocation>
        <location evidence="1">Cell membrane</location>
        <topology evidence="1">Multi-pass membrane protein</topology>
    </subcellularLocation>
</comment>
<dbReference type="AlphaFoldDB" id="A0A076LC63"/>
<keyword evidence="6 8" id="KW-1133">Transmembrane helix</keyword>
<dbReference type="HOGENOM" id="CLU_056175_5_2_2"/>
<dbReference type="InterPro" id="IPR038770">
    <property type="entry name" value="Na+/solute_symporter_sf"/>
</dbReference>
<dbReference type="KEGG" id="mjh:JH146_0911"/>
<feature type="transmembrane region" description="Helical" evidence="8">
    <location>
        <begin position="93"/>
        <end position="116"/>
    </location>
</feature>
<feature type="transmembrane region" description="Helical" evidence="8">
    <location>
        <begin position="6"/>
        <end position="23"/>
    </location>
</feature>
<organism evidence="9 10">
    <name type="scientific">Methanocaldococcus bathoardescens</name>
    <dbReference type="NCBI Taxonomy" id="1301915"/>
    <lineage>
        <taxon>Archaea</taxon>
        <taxon>Methanobacteriati</taxon>
        <taxon>Methanobacteriota</taxon>
        <taxon>Methanomada group</taxon>
        <taxon>Methanococci</taxon>
        <taxon>Methanococcales</taxon>
        <taxon>Methanocaldococcaceae</taxon>
        <taxon>Methanocaldococcus</taxon>
    </lineage>
</organism>
<dbReference type="Pfam" id="PF03547">
    <property type="entry name" value="Mem_trans"/>
    <property type="match status" value="2"/>
</dbReference>
<dbReference type="RefSeq" id="WP_048201908.1">
    <property type="nucleotide sequence ID" value="NZ_CP009149.1"/>
</dbReference>
<dbReference type="InterPro" id="IPR004776">
    <property type="entry name" value="Mem_transp_PIN-like"/>
</dbReference>
<proteinExistence type="inferred from homology"/>
<evidence type="ECO:0000256" key="7">
    <source>
        <dbReference type="ARBA" id="ARBA00023136"/>
    </source>
</evidence>
<evidence type="ECO:0000313" key="10">
    <source>
        <dbReference type="Proteomes" id="UP000028781"/>
    </source>
</evidence>
<evidence type="ECO:0000256" key="5">
    <source>
        <dbReference type="ARBA" id="ARBA00022692"/>
    </source>
</evidence>
<gene>
    <name evidence="9" type="ORF">JH146_0911</name>
</gene>
<evidence type="ECO:0000313" key="9">
    <source>
        <dbReference type="EMBL" id="AIJ05756.1"/>
    </source>
</evidence>
<keyword evidence="7 8" id="KW-0472">Membrane</keyword>
<feature type="transmembrane region" description="Helical" evidence="8">
    <location>
        <begin position="253"/>
        <end position="273"/>
    </location>
</feature>
<name>A0A076LC63_9EURY</name>
<dbReference type="STRING" id="1301915.JH146_0911"/>
<dbReference type="PANTHER" id="PTHR36838:SF3">
    <property type="entry name" value="TRANSPORTER AUXIN EFFLUX CARRIER EC FAMILY"/>
    <property type="match status" value="1"/>
</dbReference>
<dbReference type="NCBIfam" id="TIGR00946">
    <property type="entry name" value="2a69"/>
    <property type="match status" value="1"/>
</dbReference>
<feature type="transmembrane region" description="Helical" evidence="8">
    <location>
        <begin position="162"/>
        <end position="179"/>
    </location>
</feature>
<evidence type="ECO:0000256" key="3">
    <source>
        <dbReference type="ARBA" id="ARBA00022448"/>
    </source>
</evidence>
<evidence type="ECO:0000256" key="4">
    <source>
        <dbReference type="ARBA" id="ARBA00022475"/>
    </source>
</evidence>
<feature type="transmembrane region" description="Helical" evidence="8">
    <location>
        <begin position="280"/>
        <end position="302"/>
    </location>
</feature>
<accession>A0A076LC63</accession>
<dbReference type="EMBL" id="CP009149">
    <property type="protein sequence ID" value="AIJ05756.1"/>
    <property type="molecule type" value="Genomic_DNA"/>
</dbReference>
<reference evidence="9 10" key="1">
    <citation type="journal article" date="2015" name="Int. J. Syst. Evol. Microbiol.">
        <title>M ethanocaldococcus bathoardescens sp. nov., a hyperthermophilic methanogen isolated from a volcanically active deep-sea hydrothermal vent.</title>
        <authorList>
            <person name="Stewart L.C."/>
            <person name="Jung J.H."/>
            <person name="Kim Y.T."/>
            <person name="Kwon S.W."/>
            <person name="Park C.S."/>
            <person name="Holden J.F."/>
        </authorList>
    </citation>
    <scope>NUCLEOTIDE SEQUENCE [LARGE SCALE GENOMIC DNA]</scope>
    <source>
        <strain evidence="9 10">JH146</strain>
    </source>
</reference>
<feature type="transmembrane region" description="Helical" evidence="8">
    <location>
        <begin position="61"/>
        <end position="81"/>
    </location>
</feature>
<dbReference type="Proteomes" id="UP000028781">
    <property type="component" value="Chromosome"/>
</dbReference>
<keyword evidence="3" id="KW-0813">Transport</keyword>
<evidence type="ECO:0000256" key="6">
    <source>
        <dbReference type="ARBA" id="ARBA00022989"/>
    </source>
</evidence>
<feature type="transmembrane region" description="Helical" evidence="8">
    <location>
        <begin position="218"/>
        <end position="241"/>
    </location>
</feature>
<sequence length="304" mass="33376">MDVVLIVLILVLVGYFSKVFEILKEEHAKILNNIVIYIAMPSTIFLTILKNVSSSQILEFLKLPLVIFLSCLFVGILAYLLGKHIFKLKDGKLGGLILVSMLGNTGFLGYPVALGMFGEEGLARAIFCDLGGVFATMLLGTYVGIKFGKSKNKSILKEMAKFPPLITGILTIILVFFGFKLEYIPNFLLKSLNYLSSATVPLIMMSLGLSLSPKALKFGVFWGIVASIFRFIVSPATAFTLSELINIKGLDKQVLLVESSMPSAMMSLVLGTLYELDVKLIASSIFITTTLSLLVIAIWGWIFY</sequence>
<feature type="transmembrane region" description="Helical" evidence="8">
    <location>
        <begin position="122"/>
        <end position="142"/>
    </location>
</feature>
<feature type="transmembrane region" description="Helical" evidence="8">
    <location>
        <begin position="191"/>
        <end position="211"/>
    </location>
</feature>
<dbReference type="GO" id="GO:0055085">
    <property type="term" value="P:transmembrane transport"/>
    <property type="evidence" value="ECO:0007669"/>
    <property type="project" value="InterPro"/>
</dbReference>
<dbReference type="InterPro" id="IPR014024">
    <property type="entry name" value="Auxin_eff_plant"/>
</dbReference>
<dbReference type="Gene3D" id="1.20.1530.20">
    <property type="match status" value="1"/>
</dbReference>
<dbReference type="GeneID" id="24891520"/>
<keyword evidence="4" id="KW-1003">Cell membrane</keyword>
<comment type="similarity">
    <text evidence="2">Belongs to the auxin efflux carrier (TC 2.A.69) family.</text>
</comment>
<evidence type="ECO:0000256" key="2">
    <source>
        <dbReference type="ARBA" id="ARBA00010145"/>
    </source>
</evidence>
<dbReference type="OrthoDB" id="147743at2157"/>
<keyword evidence="10" id="KW-1185">Reference proteome</keyword>
<feature type="transmembrane region" description="Helical" evidence="8">
    <location>
        <begin position="30"/>
        <end position="49"/>
    </location>
</feature>
<dbReference type="GO" id="GO:0005886">
    <property type="term" value="C:plasma membrane"/>
    <property type="evidence" value="ECO:0007669"/>
    <property type="project" value="UniProtKB-SubCell"/>
</dbReference>
<evidence type="ECO:0000256" key="8">
    <source>
        <dbReference type="SAM" id="Phobius"/>
    </source>
</evidence>
<dbReference type="PANTHER" id="PTHR36838">
    <property type="entry name" value="AUXIN EFFLUX CARRIER FAMILY PROTEIN"/>
    <property type="match status" value="1"/>
</dbReference>
<evidence type="ECO:0000256" key="1">
    <source>
        <dbReference type="ARBA" id="ARBA00004651"/>
    </source>
</evidence>
<keyword evidence="5 8" id="KW-0812">Transmembrane</keyword>
<protein>
    <submittedName>
        <fullName evidence="9">Auxin efflux carrier</fullName>
    </submittedName>
</protein>